<protein>
    <submittedName>
        <fullName evidence="1">Putative secreted protein</fullName>
    </submittedName>
</protein>
<accession>A0A6B0U7T0</accession>
<dbReference type="AlphaFoldDB" id="A0A6B0U7T0"/>
<dbReference type="EMBL" id="GIFC01000010">
    <property type="protein sequence ID" value="MXU82093.1"/>
    <property type="molecule type" value="Transcribed_RNA"/>
</dbReference>
<evidence type="ECO:0000313" key="1">
    <source>
        <dbReference type="EMBL" id="MXU82093.1"/>
    </source>
</evidence>
<organism evidence="1">
    <name type="scientific">Ixodes ricinus</name>
    <name type="common">Common tick</name>
    <name type="synonym">Acarus ricinus</name>
    <dbReference type="NCBI Taxonomy" id="34613"/>
    <lineage>
        <taxon>Eukaryota</taxon>
        <taxon>Metazoa</taxon>
        <taxon>Ecdysozoa</taxon>
        <taxon>Arthropoda</taxon>
        <taxon>Chelicerata</taxon>
        <taxon>Arachnida</taxon>
        <taxon>Acari</taxon>
        <taxon>Parasitiformes</taxon>
        <taxon>Ixodida</taxon>
        <taxon>Ixodoidea</taxon>
        <taxon>Ixodidae</taxon>
        <taxon>Ixodinae</taxon>
        <taxon>Ixodes</taxon>
    </lineage>
</organism>
<sequence length="66" mass="7055">MTAQSSSLAVKGPLVLSLKPCFQLFILVLGPQVVLAGLQHQLKELKAHFSALLLLAPEPLVLVVQP</sequence>
<name>A0A6B0U7T0_IXORI</name>
<reference evidence="1" key="1">
    <citation type="submission" date="2019-12" db="EMBL/GenBank/DDBJ databases">
        <title>An insight into the sialome of adult female Ixodes ricinus ticks feeding for 6 days.</title>
        <authorList>
            <person name="Perner J."/>
            <person name="Ribeiro J.M.C."/>
        </authorList>
    </citation>
    <scope>NUCLEOTIDE SEQUENCE</scope>
    <source>
        <strain evidence="1">Semi-engorged</strain>
        <tissue evidence="1">Salivary glands</tissue>
    </source>
</reference>
<proteinExistence type="predicted"/>